<sequence>MYSTLCFLGHYQRLHAMKQHTKPRTYLLKRIRQIFDLENVRLPNFNWETARTKLIKISEFHNPKVNCWDNDYPTFLKRAYNFFFLWSKLF</sequence>
<reference evidence="1" key="1">
    <citation type="submission" date="2021-02" db="EMBL/GenBank/DDBJ databases">
        <authorList>
            <person name="Nowell W R."/>
        </authorList>
    </citation>
    <scope>NUCLEOTIDE SEQUENCE</scope>
</reference>
<dbReference type="AlphaFoldDB" id="A0A813ZKI8"/>
<dbReference type="EMBL" id="CAJNOE010000093">
    <property type="protein sequence ID" value="CAF0899233.1"/>
    <property type="molecule type" value="Genomic_DNA"/>
</dbReference>
<gene>
    <name evidence="1" type="ORF">IZO911_LOCUS12158</name>
</gene>
<evidence type="ECO:0000313" key="2">
    <source>
        <dbReference type="Proteomes" id="UP000663860"/>
    </source>
</evidence>
<organism evidence="1 2">
    <name type="scientific">Adineta steineri</name>
    <dbReference type="NCBI Taxonomy" id="433720"/>
    <lineage>
        <taxon>Eukaryota</taxon>
        <taxon>Metazoa</taxon>
        <taxon>Spiralia</taxon>
        <taxon>Gnathifera</taxon>
        <taxon>Rotifera</taxon>
        <taxon>Eurotatoria</taxon>
        <taxon>Bdelloidea</taxon>
        <taxon>Adinetida</taxon>
        <taxon>Adinetidae</taxon>
        <taxon>Adineta</taxon>
    </lineage>
</organism>
<protein>
    <submittedName>
        <fullName evidence="1">Uncharacterized protein</fullName>
    </submittedName>
</protein>
<comment type="caution">
    <text evidence="1">The sequence shown here is derived from an EMBL/GenBank/DDBJ whole genome shotgun (WGS) entry which is preliminary data.</text>
</comment>
<name>A0A813ZKI8_9BILA</name>
<accession>A0A813ZKI8</accession>
<evidence type="ECO:0000313" key="1">
    <source>
        <dbReference type="EMBL" id="CAF0899233.1"/>
    </source>
</evidence>
<proteinExistence type="predicted"/>
<dbReference type="Proteomes" id="UP000663860">
    <property type="component" value="Unassembled WGS sequence"/>
</dbReference>